<dbReference type="PANTHER" id="PTHR43712:SF1">
    <property type="entry name" value="HYPOTHETICAL O-METHYLTRANSFERASE (EUROFUNG)-RELATED"/>
    <property type="match status" value="1"/>
</dbReference>
<keyword evidence="6" id="KW-1185">Reference proteome</keyword>
<sequence length="388" mass="43745">MAAQLRELAQNPPQDANERRELYEAARLLHMSLETPFDAMHRLFWSVYQLPMTQIGVDTGLFKTLAEDPNRHWTLTDLSVDLNVDTKLLYRILRYLASFGLVSESANGTYHANSTTQWLSTPGAEGGTKHYLKTVSPAAHAFPETLSQQGYRNPTSSTDTAFQKAHHTDVSAYSWTPPDPTVLPAFFEFMKSQRASQRNWTENFPVDTLTLSEKEIQDKRALFVDVGGATGHQCISLRQRHPELSGRLVVEDQERVIARADEAELNKHQVESIAHDFFQPQPLKGAKAYYLRNIMHDWPDAKCVEILRHLRDAMAPDSVILIDENVLPDVGASWKQAQKDIQMMSVLAAVERSVSEWHELLGSAGLKVEKIHTYDDDIGDSIIEAIPA</sequence>
<evidence type="ECO:0000259" key="4">
    <source>
        <dbReference type="Pfam" id="PF00891"/>
    </source>
</evidence>
<evidence type="ECO:0000256" key="1">
    <source>
        <dbReference type="ARBA" id="ARBA00022603"/>
    </source>
</evidence>
<name>A0ABR0EJA8_ZASCE</name>
<dbReference type="InterPro" id="IPR029063">
    <property type="entry name" value="SAM-dependent_MTases_sf"/>
</dbReference>
<dbReference type="Gene3D" id="1.10.10.10">
    <property type="entry name" value="Winged helix-like DNA-binding domain superfamily/Winged helix DNA-binding domain"/>
    <property type="match status" value="1"/>
</dbReference>
<feature type="domain" description="O-methyltransferase C-terminal" evidence="4">
    <location>
        <begin position="221"/>
        <end position="366"/>
    </location>
</feature>
<dbReference type="SUPFAM" id="SSF53335">
    <property type="entry name" value="S-adenosyl-L-methionine-dependent methyltransferases"/>
    <property type="match status" value="1"/>
</dbReference>
<dbReference type="Proteomes" id="UP001305779">
    <property type="component" value="Unassembled WGS sequence"/>
</dbReference>
<keyword evidence="1" id="KW-0489">Methyltransferase</keyword>
<dbReference type="InterPro" id="IPR036388">
    <property type="entry name" value="WH-like_DNA-bd_sf"/>
</dbReference>
<evidence type="ECO:0000256" key="2">
    <source>
        <dbReference type="ARBA" id="ARBA00022679"/>
    </source>
</evidence>
<evidence type="ECO:0000313" key="5">
    <source>
        <dbReference type="EMBL" id="KAK4501464.1"/>
    </source>
</evidence>
<gene>
    <name evidence="5" type="ORF">PRZ48_007273</name>
</gene>
<evidence type="ECO:0000313" key="6">
    <source>
        <dbReference type="Proteomes" id="UP001305779"/>
    </source>
</evidence>
<organism evidence="5 6">
    <name type="scientific">Zasmidium cellare</name>
    <name type="common">Wine cellar mold</name>
    <name type="synonym">Racodium cellare</name>
    <dbReference type="NCBI Taxonomy" id="395010"/>
    <lineage>
        <taxon>Eukaryota</taxon>
        <taxon>Fungi</taxon>
        <taxon>Dikarya</taxon>
        <taxon>Ascomycota</taxon>
        <taxon>Pezizomycotina</taxon>
        <taxon>Dothideomycetes</taxon>
        <taxon>Dothideomycetidae</taxon>
        <taxon>Mycosphaerellales</taxon>
        <taxon>Mycosphaerellaceae</taxon>
        <taxon>Zasmidium</taxon>
    </lineage>
</organism>
<dbReference type="Pfam" id="PF00891">
    <property type="entry name" value="Methyltransf_2"/>
    <property type="match status" value="1"/>
</dbReference>
<dbReference type="InterPro" id="IPR001077">
    <property type="entry name" value="COMT_C"/>
</dbReference>
<dbReference type="Gene3D" id="3.40.50.150">
    <property type="entry name" value="Vaccinia Virus protein VP39"/>
    <property type="match status" value="1"/>
</dbReference>
<protein>
    <recommendedName>
        <fullName evidence="4">O-methyltransferase C-terminal domain-containing protein</fullName>
    </recommendedName>
</protein>
<evidence type="ECO:0000256" key="3">
    <source>
        <dbReference type="ARBA" id="ARBA00022691"/>
    </source>
</evidence>
<keyword evidence="3" id="KW-0949">S-adenosyl-L-methionine</keyword>
<dbReference type="InterPro" id="IPR036390">
    <property type="entry name" value="WH_DNA-bd_sf"/>
</dbReference>
<accession>A0ABR0EJA8</accession>
<proteinExistence type="predicted"/>
<dbReference type="EMBL" id="JAXOVC010000005">
    <property type="protein sequence ID" value="KAK4501464.1"/>
    <property type="molecule type" value="Genomic_DNA"/>
</dbReference>
<dbReference type="SUPFAM" id="SSF46785">
    <property type="entry name" value="Winged helix' DNA-binding domain"/>
    <property type="match status" value="1"/>
</dbReference>
<dbReference type="InterPro" id="IPR016461">
    <property type="entry name" value="COMT-like"/>
</dbReference>
<dbReference type="PANTHER" id="PTHR43712">
    <property type="entry name" value="PUTATIVE (AFU_ORTHOLOGUE AFUA_4G14580)-RELATED"/>
    <property type="match status" value="1"/>
</dbReference>
<reference evidence="5 6" key="1">
    <citation type="journal article" date="2023" name="G3 (Bethesda)">
        <title>A chromosome-level genome assembly of Zasmidium syzygii isolated from banana leaves.</title>
        <authorList>
            <person name="van Westerhoven A.C."/>
            <person name="Mehrabi R."/>
            <person name="Talebi R."/>
            <person name="Steentjes M.B.F."/>
            <person name="Corcolon B."/>
            <person name="Chong P.A."/>
            <person name="Kema G.H.J."/>
            <person name="Seidl M.F."/>
        </authorList>
    </citation>
    <scope>NUCLEOTIDE SEQUENCE [LARGE SCALE GENOMIC DNA]</scope>
    <source>
        <strain evidence="5 6">P124</strain>
    </source>
</reference>
<comment type="caution">
    <text evidence="5">The sequence shown here is derived from an EMBL/GenBank/DDBJ whole genome shotgun (WGS) entry which is preliminary data.</text>
</comment>
<dbReference type="PIRSF" id="PIRSF005739">
    <property type="entry name" value="O-mtase"/>
    <property type="match status" value="1"/>
</dbReference>
<keyword evidence="2" id="KW-0808">Transferase</keyword>
<dbReference type="PROSITE" id="PS51683">
    <property type="entry name" value="SAM_OMT_II"/>
    <property type="match status" value="1"/>
</dbReference>